<dbReference type="Gene3D" id="2.160.10.10">
    <property type="entry name" value="Hexapeptide repeat proteins"/>
    <property type="match status" value="1"/>
</dbReference>
<dbReference type="PANTHER" id="PTHR23416:SF23">
    <property type="entry name" value="ACETYLTRANSFERASE C18B11.09C-RELATED"/>
    <property type="match status" value="1"/>
</dbReference>
<sequence length="186" mass="20551">MSALQRLDQFALAPGQRGRSALTVQLWWLVQGSLFRWSPQVAYGFRRWLLRCFGARVGRKVLIRPSATVTYPWKVEIGDYAWIGDDTVIYSLGPIHIGAHAVVSQRSYLCAADHDAGKPDFPLRERAVRIEDGAWVATDVFVGPGVTIGREAVVGARSSVFRNLPPAMVCLGNPCRPVKPRVEPPA</sequence>
<evidence type="ECO:0000313" key="4">
    <source>
        <dbReference type="EMBL" id="CAB3657472.1"/>
    </source>
</evidence>
<dbReference type="InterPro" id="IPR011004">
    <property type="entry name" value="Trimer_LpxA-like_sf"/>
</dbReference>
<dbReference type="RefSeq" id="WP_054431958.1">
    <property type="nucleotide sequence ID" value="NZ_CADIJR010000028.1"/>
</dbReference>
<keyword evidence="2 4" id="KW-0808">Transferase</keyword>
<gene>
    <name evidence="4" type="primary">dapH_1</name>
    <name evidence="4" type="ORF">LMG26845_03098</name>
</gene>
<reference evidence="4 5" key="1">
    <citation type="submission" date="2020-04" db="EMBL/GenBank/DDBJ databases">
        <authorList>
            <person name="De Canck E."/>
        </authorList>
    </citation>
    <scope>NUCLEOTIDE SEQUENCE [LARGE SCALE GENOMIC DNA]</scope>
    <source>
        <strain evidence="4 5">LMG 26845</strain>
    </source>
</reference>
<dbReference type="CDD" id="cd05825">
    <property type="entry name" value="LbH_wcaF_like"/>
    <property type="match status" value="1"/>
</dbReference>
<proteinExistence type="inferred from homology"/>
<dbReference type="GeneID" id="92898961"/>
<dbReference type="InterPro" id="IPR051159">
    <property type="entry name" value="Hexapeptide_acetyltransf"/>
</dbReference>
<keyword evidence="3" id="KW-0677">Repeat</keyword>
<name>A0A6J5A898_9BURK</name>
<accession>A0A6J5A898</accession>
<evidence type="ECO:0000256" key="1">
    <source>
        <dbReference type="ARBA" id="ARBA00007274"/>
    </source>
</evidence>
<dbReference type="AlphaFoldDB" id="A0A6J5A898"/>
<dbReference type="EC" id="2.3.1.89" evidence="4"/>
<dbReference type="PROSITE" id="PS00101">
    <property type="entry name" value="HEXAPEP_TRANSFERASES"/>
    <property type="match status" value="1"/>
</dbReference>
<dbReference type="GO" id="GO:0047200">
    <property type="term" value="F:tetrahydrodipicolinate N-acetyltransferase activity"/>
    <property type="evidence" value="ECO:0007669"/>
    <property type="project" value="UniProtKB-EC"/>
</dbReference>
<dbReference type="PANTHER" id="PTHR23416">
    <property type="entry name" value="SIALIC ACID SYNTHASE-RELATED"/>
    <property type="match status" value="1"/>
</dbReference>
<protein>
    <submittedName>
        <fullName evidence="4">2,3,4,5-tetrahydropyridine-2,6-dicarboxylate N-acetyltransferase</fullName>
        <ecNumber evidence="4">2.3.1.89</ecNumber>
    </submittedName>
</protein>
<dbReference type="GO" id="GO:0005829">
    <property type="term" value="C:cytosol"/>
    <property type="evidence" value="ECO:0007669"/>
    <property type="project" value="TreeGrafter"/>
</dbReference>
<organism evidence="4 5">
    <name type="scientific">Achromobacter insuavis</name>
    <dbReference type="NCBI Taxonomy" id="1287735"/>
    <lineage>
        <taxon>Bacteria</taxon>
        <taxon>Pseudomonadati</taxon>
        <taxon>Pseudomonadota</taxon>
        <taxon>Betaproteobacteria</taxon>
        <taxon>Burkholderiales</taxon>
        <taxon>Alcaligenaceae</taxon>
        <taxon>Achromobacter</taxon>
    </lineage>
</organism>
<dbReference type="SUPFAM" id="SSF51161">
    <property type="entry name" value="Trimeric LpxA-like enzymes"/>
    <property type="match status" value="1"/>
</dbReference>
<comment type="similarity">
    <text evidence="1">Belongs to the transferase hexapeptide repeat family.</text>
</comment>
<dbReference type="GO" id="GO:0008374">
    <property type="term" value="F:O-acyltransferase activity"/>
    <property type="evidence" value="ECO:0007669"/>
    <property type="project" value="TreeGrafter"/>
</dbReference>
<keyword evidence="5" id="KW-1185">Reference proteome</keyword>
<dbReference type="EMBL" id="CADIJR010000028">
    <property type="protein sequence ID" value="CAB3657472.1"/>
    <property type="molecule type" value="Genomic_DNA"/>
</dbReference>
<dbReference type="NCBIfam" id="NF007797">
    <property type="entry name" value="PRK10502.1"/>
    <property type="match status" value="1"/>
</dbReference>
<keyword evidence="4" id="KW-0012">Acyltransferase</keyword>
<evidence type="ECO:0000313" key="5">
    <source>
        <dbReference type="Proteomes" id="UP000507979"/>
    </source>
</evidence>
<dbReference type="Proteomes" id="UP000507979">
    <property type="component" value="Unassembled WGS sequence"/>
</dbReference>
<evidence type="ECO:0000256" key="3">
    <source>
        <dbReference type="ARBA" id="ARBA00022737"/>
    </source>
</evidence>
<dbReference type="InterPro" id="IPR018357">
    <property type="entry name" value="Hexapep_transf_CS"/>
</dbReference>
<evidence type="ECO:0000256" key="2">
    <source>
        <dbReference type="ARBA" id="ARBA00022679"/>
    </source>
</evidence>